<proteinExistence type="predicted"/>
<gene>
    <name evidence="1" type="ORF">JS530_03130</name>
</gene>
<keyword evidence="2" id="KW-1185">Reference proteome</keyword>
<evidence type="ECO:0000313" key="2">
    <source>
        <dbReference type="Proteomes" id="UP000711736"/>
    </source>
</evidence>
<comment type="caution">
    <text evidence="1">The sequence shown here is derived from an EMBL/GenBank/DDBJ whole genome shotgun (WGS) entry which is preliminary data.</text>
</comment>
<name>A0ABS5UUZ6_9BIFI</name>
<organism evidence="1 2">
    <name type="scientific">Bifidobacterium colobi</name>
    <dbReference type="NCBI Taxonomy" id="2809026"/>
    <lineage>
        <taxon>Bacteria</taxon>
        <taxon>Bacillati</taxon>
        <taxon>Actinomycetota</taxon>
        <taxon>Actinomycetes</taxon>
        <taxon>Bifidobacteriales</taxon>
        <taxon>Bifidobacteriaceae</taxon>
        <taxon>Bifidobacterium</taxon>
    </lineage>
</organism>
<dbReference type="Proteomes" id="UP000711736">
    <property type="component" value="Unassembled WGS sequence"/>
</dbReference>
<dbReference type="RefSeq" id="WP_214375765.1">
    <property type="nucleotide sequence ID" value="NZ_JAFEJU010000002.1"/>
</dbReference>
<sequence>MAAKLKIIDQAVQGLKKGFEDIHGKLDLAGRDDMRATRGNVGSQKLIDALDKFNGQVSSTKNKYKIKTEKLIDFLKDVKTGSDDADAQIQSALKVK</sequence>
<protein>
    <submittedName>
        <fullName evidence="1">Uncharacterized protein</fullName>
    </submittedName>
</protein>
<dbReference type="EMBL" id="JAFEJU010000002">
    <property type="protein sequence ID" value="MBT1174511.1"/>
    <property type="molecule type" value="Genomic_DNA"/>
</dbReference>
<accession>A0ABS5UUZ6</accession>
<evidence type="ECO:0000313" key="1">
    <source>
        <dbReference type="EMBL" id="MBT1174511.1"/>
    </source>
</evidence>
<reference evidence="1 2" key="1">
    <citation type="journal article" date="2021" name="Environ. Microbiol.">
        <title>Genetic insights into the dark matter of the mammalian gut microbiota through targeted genome reconstruction.</title>
        <authorList>
            <person name="Lugli G.A."/>
            <person name="Alessandri G."/>
            <person name="Milani C."/>
            <person name="Viappiani A."/>
            <person name="Fontana F."/>
            <person name="Tarracchini C."/>
            <person name="Mancabelli L."/>
            <person name="Argentini C."/>
            <person name="Ruiz L."/>
            <person name="Margolles A."/>
            <person name="van Sinderen D."/>
            <person name="Turroni F."/>
            <person name="Ventura M."/>
        </authorList>
    </citation>
    <scope>NUCLEOTIDE SEQUENCE [LARGE SCALE GENOMIC DNA]</scope>
    <source>
        <strain evidence="1 2">LC6</strain>
    </source>
</reference>